<name>A0ACC0FN14_9ERIC</name>
<reference evidence="1 2" key="1">
    <citation type="journal article" date="2022" name="Plant J.">
        <title>Chromosome-level genome of Camellia lanceoleosa provides a valuable resource for understanding genome evolution and self-incompatibility.</title>
        <authorList>
            <person name="Gong W."/>
            <person name="Xiao S."/>
            <person name="Wang L."/>
            <person name="Liao Z."/>
            <person name="Chang Y."/>
            <person name="Mo W."/>
            <person name="Hu G."/>
            <person name="Li W."/>
            <person name="Zhao G."/>
            <person name="Zhu H."/>
            <person name="Hu X."/>
            <person name="Ji K."/>
            <person name="Xiang X."/>
            <person name="Song Q."/>
            <person name="Yuan D."/>
            <person name="Jin S."/>
            <person name="Zhang L."/>
        </authorList>
    </citation>
    <scope>NUCLEOTIDE SEQUENCE [LARGE SCALE GENOMIC DNA]</scope>
    <source>
        <strain evidence="1">SQ_2022a</strain>
    </source>
</reference>
<gene>
    <name evidence="1" type="ORF">LOK49_LG13G02904</name>
</gene>
<dbReference type="EMBL" id="CM045771">
    <property type="protein sequence ID" value="KAI7989410.1"/>
    <property type="molecule type" value="Genomic_DNA"/>
</dbReference>
<protein>
    <submittedName>
        <fullName evidence="1">Uncharacterized protein</fullName>
    </submittedName>
</protein>
<proteinExistence type="predicted"/>
<organism evidence="1 2">
    <name type="scientific">Camellia lanceoleosa</name>
    <dbReference type="NCBI Taxonomy" id="1840588"/>
    <lineage>
        <taxon>Eukaryota</taxon>
        <taxon>Viridiplantae</taxon>
        <taxon>Streptophyta</taxon>
        <taxon>Embryophyta</taxon>
        <taxon>Tracheophyta</taxon>
        <taxon>Spermatophyta</taxon>
        <taxon>Magnoliopsida</taxon>
        <taxon>eudicotyledons</taxon>
        <taxon>Gunneridae</taxon>
        <taxon>Pentapetalae</taxon>
        <taxon>asterids</taxon>
        <taxon>Ericales</taxon>
        <taxon>Theaceae</taxon>
        <taxon>Camellia</taxon>
    </lineage>
</organism>
<evidence type="ECO:0000313" key="1">
    <source>
        <dbReference type="EMBL" id="KAI7989410.1"/>
    </source>
</evidence>
<evidence type="ECO:0000313" key="2">
    <source>
        <dbReference type="Proteomes" id="UP001060215"/>
    </source>
</evidence>
<accession>A0ACC0FN14</accession>
<keyword evidence="2" id="KW-1185">Reference proteome</keyword>
<comment type="caution">
    <text evidence="1">The sequence shown here is derived from an EMBL/GenBank/DDBJ whole genome shotgun (WGS) entry which is preliminary data.</text>
</comment>
<dbReference type="Proteomes" id="UP001060215">
    <property type="component" value="Chromosome 14"/>
</dbReference>
<sequence length="443" mass="50303">MAASRFLLLFSIFLALIFFAAKVSADDDASIAAHEHDHQQTIEQVRLDVHSDSSLKIELDQLNSQIRALESHVVEKTQQLKSKDDIITEKEKIIHDMADSIASLQSEIASLQAYALVGELEKQIEEFRKEIGTKDREKEALESQKNESEKKMAELILNLDNLQKIIAEQKTKIHKTERALQVAEEELMKAKFDATSKTNQLMEVHGAWLPPWLAVHLIHGQSFVETHWNMHGKPALDKVNQKALEKKAQAAKWAEPHVETIKVKWIPAVQEQWVMMTTSVEPHVQSLTTKATEVYKTSKSAITPHIIKVQEIVDPYYQEVKKVGKPYIDHVATVTKPHVDKVRVAMKPYTKEIVLAYGKFLESATVYHQQVQDKVQDTLQNHELTRPLATKELVWFAASALLALPIIVLPRICSVIFCKKVKKPARSGNPKNARKTKRGHSDK</sequence>